<dbReference type="HOGENOM" id="CLU_2235328_0_0_6"/>
<gene>
    <name evidence="9" type="ORF">THIAE_08545</name>
</gene>
<evidence type="ECO:0000256" key="2">
    <source>
        <dbReference type="ARBA" id="ARBA00022475"/>
    </source>
</evidence>
<evidence type="ECO:0000256" key="8">
    <source>
        <dbReference type="SAM" id="Phobius"/>
    </source>
</evidence>
<protein>
    <submittedName>
        <fullName evidence="9">Cell division protein FtsL</fullName>
    </submittedName>
</protein>
<dbReference type="GO" id="GO:0051301">
    <property type="term" value="P:cell division"/>
    <property type="evidence" value="ECO:0007669"/>
    <property type="project" value="UniProtKB-KW"/>
</dbReference>
<dbReference type="Proteomes" id="UP000005380">
    <property type="component" value="Chromosome"/>
</dbReference>
<sequence>MQGYEPKPTPIKRFDMGGLFTLILVVILGLAMMAKVLLQHQIRELEAQYYSELVYHAQLKEQWGQMVLESAHLTAPLLVEQQARTDLKMQRPQHIRYLVLTEEPNR</sequence>
<evidence type="ECO:0000256" key="6">
    <source>
        <dbReference type="ARBA" id="ARBA00023136"/>
    </source>
</evidence>
<organism evidence="9 10">
    <name type="scientific">Thiomicrospira aerophila AL3</name>
    <dbReference type="NCBI Taxonomy" id="717772"/>
    <lineage>
        <taxon>Bacteria</taxon>
        <taxon>Pseudomonadati</taxon>
        <taxon>Pseudomonadota</taxon>
        <taxon>Gammaproteobacteria</taxon>
        <taxon>Thiotrichales</taxon>
        <taxon>Piscirickettsiaceae</taxon>
        <taxon>Thiomicrospira</taxon>
    </lineage>
</organism>
<dbReference type="AlphaFoldDB" id="W0DTN6"/>
<dbReference type="OrthoDB" id="5616051at2"/>
<evidence type="ECO:0000256" key="3">
    <source>
        <dbReference type="ARBA" id="ARBA00022618"/>
    </source>
</evidence>
<evidence type="ECO:0000256" key="4">
    <source>
        <dbReference type="ARBA" id="ARBA00022692"/>
    </source>
</evidence>
<accession>W0DTN6</accession>
<evidence type="ECO:0000256" key="1">
    <source>
        <dbReference type="ARBA" id="ARBA00004401"/>
    </source>
</evidence>
<keyword evidence="4 8" id="KW-0812">Transmembrane</keyword>
<dbReference type="Pfam" id="PF04999">
    <property type="entry name" value="FtsL"/>
    <property type="match status" value="1"/>
</dbReference>
<keyword evidence="5 8" id="KW-1133">Transmembrane helix</keyword>
<keyword evidence="3 9" id="KW-0132">Cell division</keyword>
<evidence type="ECO:0000256" key="7">
    <source>
        <dbReference type="ARBA" id="ARBA00023306"/>
    </source>
</evidence>
<dbReference type="GO" id="GO:0005886">
    <property type="term" value="C:plasma membrane"/>
    <property type="evidence" value="ECO:0007669"/>
    <property type="project" value="UniProtKB-SubCell"/>
</dbReference>
<evidence type="ECO:0000256" key="5">
    <source>
        <dbReference type="ARBA" id="ARBA00022989"/>
    </source>
</evidence>
<dbReference type="STRING" id="717772.THIAE_08545"/>
<comment type="subcellular location">
    <subcellularLocation>
        <location evidence="1">Cell membrane</location>
        <topology evidence="1">Single-pass type II membrane protein</topology>
    </subcellularLocation>
</comment>
<proteinExistence type="predicted"/>
<keyword evidence="7" id="KW-0131">Cell cycle</keyword>
<feature type="transmembrane region" description="Helical" evidence="8">
    <location>
        <begin position="16"/>
        <end position="38"/>
    </location>
</feature>
<keyword evidence="2" id="KW-1003">Cell membrane</keyword>
<keyword evidence="10" id="KW-1185">Reference proteome</keyword>
<dbReference type="InterPro" id="IPR011922">
    <property type="entry name" value="Cell_div_FtsL"/>
</dbReference>
<evidence type="ECO:0000313" key="9">
    <source>
        <dbReference type="EMBL" id="AHF01797.1"/>
    </source>
</evidence>
<dbReference type="EMBL" id="CP007030">
    <property type="protein sequence ID" value="AHF01797.1"/>
    <property type="molecule type" value="Genomic_DNA"/>
</dbReference>
<dbReference type="KEGG" id="tao:THIAE_08545"/>
<name>W0DTN6_9GAMM</name>
<dbReference type="InParanoid" id="W0DTN6"/>
<keyword evidence="6 8" id="KW-0472">Membrane</keyword>
<dbReference type="eggNOG" id="COG3116">
    <property type="taxonomic scope" value="Bacteria"/>
</dbReference>
<evidence type="ECO:0000313" key="10">
    <source>
        <dbReference type="Proteomes" id="UP000005380"/>
    </source>
</evidence>
<reference evidence="9 10" key="1">
    <citation type="submission" date="2013-12" db="EMBL/GenBank/DDBJ databases">
        <authorList>
            <consortium name="DOE Joint Genome Institute"/>
            <person name="Kappler U."/>
            <person name="Huntemann M."/>
            <person name="Han J."/>
            <person name="Chen A."/>
            <person name="Kyrpides N."/>
            <person name="Mavromatis K."/>
            <person name="Markowitz V."/>
            <person name="Palaniappan K."/>
            <person name="Ivanova N."/>
            <person name="Schaumberg A."/>
            <person name="Pati A."/>
            <person name="Liolios K."/>
            <person name="Nordberg H.P."/>
            <person name="Cantor M.N."/>
            <person name="Hua S.X."/>
            <person name="Woyke T."/>
        </authorList>
    </citation>
    <scope>NUCLEOTIDE SEQUENCE [LARGE SCALE GENOMIC DNA]</scope>
    <source>
        <strain evidence="10">AL2</strain>
    </source>
</reference>